<evidence type="ECO:0000259" key="1">
    <source>
        <dbReference type="Pfam" id="PF01636"/>
    </source>
</evidence>
<comment type="caution">
    <text evidence="2">The sequence shown here is derived from an EMBL/GenBank/DDBJ whole genome shotgun (WGS) entry which is preliminary data.</text>
</comment>
<dbReference type="RefSeq" id="WP_100203599.1">
    <property type="nucleotide sequence ID" value="NZ_PGGW01000061.1"/>
</dbReference>
<name>A0A2M8LV91_9ACTN</name>
<dbReference type="SUPFAM" id="SSF56112">
    <property type="entry name" value="Protein kinase-like (PK-like)"/>
    <property type="match status" value="1"/>
</dbReference>
<evidence type="ECO:0000313" key="3">
    <source>
        <dbReference type="Proteomes" id="UP000230407"/>
    </source>
</evidence>
<gene>
    <name evidence="2" type="ORF">CUT44_21195</name>
</gene>
<dbReference type="InterPro" id="IPR011009">
    <property type="entry name" value="Kinase-like_dom_sf"/>
</dbReference>
<dbReference type="AlphaFoldDB" id="A0A2M8LV91"/>
<dbReference type="InterPro" id="IPR002575">
    <property type="entry name" value="Aminoglycoside_PTrfase"/>
</dbReference>
<dbReference type="Gene3D" id="3.90.1200.10">
    <property type="match status" value="1"/>
</dbReference>
<protein>
    <submittedName>
        <fullName evidence="2">Aminoglycoside phosphotransferase family protein</fullName>
    </submittedName>
</protein>
<accession>A0A2M8LV91</accession>
<dbReference type="InterPro" id="IPR051678">
    <property type="entry name" value="AGP_Transferase"/>
</dbReference>
<keyword evidence="2" id="KW-0808">Transferase</keyword>
<feature type="domain" description="Aminoglycoside phosphotransferase" evidence="1">
    <location>
        <begin position="45"/>
        <end position="249"/>
    </location>
</feature>
<proteinExistence type="predicted"/>
<organism evidence="2 3">
    <name type="scientific">Streptomyces carminius</name>
    <dbReference type="NCBI Taxonomy" id="2665496"/>
    <lineage>
        <taxon>Bacteria</taxon>
        <taxon>Bacillati</taxon>
        <taxon>Actinomycetota</taxon>
        <taxon>Actinomycetes</taxon>
        <taxon>Kitasatosporales</taxon>
        <taxon>Streptomycetaceae</taxon>
        <taxon>Streptomyces</taxon>
    </lineage>
</organism>
<dbReference type="Proteomes" id="UP000230407">
    <property type="component" value="Unassembled WGS sequence"/>
</dbReference>
<dbReference type="Pfam" id="PF01636">
    <property type="entry name" value="APH"/>
    <property type="match status" value="1"/>
</dbReference>
<keyword evidence="3" id="KW-1185">Reference proteome</keyword>
<sequence>MPDEGLTEVTAHRALLVACDRAGLRPDGAELIRLGENAMYALPGQGVVVRVARSADLVDKVRKELAVARWLASQGFPGVRVRDDLVQPVEADGRLATFWEYVPPSTATAGIGDLARLLRSFHELPAPGFDLPGLDPFPVMRRRLALVSGIKASDVRFLEESCELVEASFRELMARTEPRVVHGDAHRGNVLMRGGESLLIDYEVVSRGPVAWDLVPTATAVDRFGLPEAEYARFAAVYGWDVTGWDGYAVLRTVRELGMTTWLMQNAQEGPAAEEFALRMESLRKDDLGRRWHAL</sequence>
<dbReference type="PANTHER" id="PTHR21310">
    <property type="entry name" value="AMINOGLYCOSIDE PHOSPHOTRANSFERASE-RELATED-RELATED"/>
    <property type="match status" value="1"/>
</dbReference>
<dbReference type="EMBL" id="PGGW01000061">
    <property type="protein sequence ID" value="PJE95874.1"/>
    <property type="molecule type" value="Genomic_DNA"/>
</dbReference>
<reference evidence="2 3" key="1">
    <citation type="submission" date="2017-11" db="EMBL/GenBank/DDBJ databases">
        <title>Streptomyces carmine sp. nov., a novel actinomycete isolated from Sophora alopecuroides in Xinjiang, China.</title>
        <authorList>
            <person name="Wang Y."/>
            <person name="Luo X."/>
            <person name="Wan C."/>
            <person name="Zhang L."/>
        </authorList>
    </citation>
    <scope>NUCLEOTIDE SEQUENCE [LARGE SCALE GENOMIC DNA]</scope>
    <source>
        <strain evidence="2 3">TRM SA0054</strain>
    </source>
</reference>
<evidence type="ECO:0000313" key="2">
    <source>
        <dbReference type="EMBL" id="PJE95874.1"/>
    </source>
</evidence>
<dbReference type="PANTHER" id="PTHR21310:SF40">
    <property type="entry name" value="AMINOGLYCOSIDE PHOSPHOTRANSFERASE DOMAIN-CONTAINING PROTEIN-RELATED"/>
    <property type="match status" value="1"/>
</dbReference>
<dbReference type="GO" id="GO:0016740">
    <property type="term" value="F:transferase activity"/>
    <property type="evidence" value="ECO:0007669"/>
    <property type="project" value="UniProtKB-KW"/>
</dbReference>